<gene>
    <name evidence="2" type="ORF">PYM288_LOCUS16334</name>
</gene>
<keyword evidence="1" id="KW-0472">Membrane</keyword>
<reference evidence="2" key="1">
    <citation type="submission" date="2021-02" db="EMBL/GenBank/DDBJ databases">
        <authorList>
            <person name="Nowell W R."/>
        </authorList>
    </citation>
    <scope>NUCLEOTIDE SEQUENCE</scope>
</reference>
<feature type="transmembrane region" description="Helical" evidence="1">
    <location>
        <begin position="181"/>
        <end position="200"/>
    </location>
</feature>
<evidence type="ECO:0000313" key="2">
    <source>
        <dbReference type="EMBL" id="CAF1034803.1"/>
    </source>
</evidence>
<comment type="caution">
    <text evidence="2">The sequence shown here is derived from an EMBL/GenBank/DDBJ whole genome shotgun (WGS) entry which is preliminary data.</text>
</comment>
<feature type="transmembrane region" description="Helical" evidence="1">
    <location>
        <begin position="72"/>
        <end position="94"/>
    </location>
</feature>
<name>A0A814JAB6_9BILA</name>
<dbReference type="AlphaFoldDB" id="A0A814JAB6"/>
<protein>
    <submittedName>
        <fullName evidence="2">Uncharacterized protein</fullName>
    </submittedName>
</protein>
<organism evidence="2 3">
    <name type="scientific">Rotaria sordida</name>
    <dbReference type="NCBI Taxonomy" id="392033"/>
    <lineage>
        <taxon>Eukaryota</taxon>
        <taxon>Metazoa</taxon>
        <taxon>Spiralia</taxon>
        <taxon>Gnathifera</taxon>
        <taxon>Rotifera</taxon>
        <taxon>Eurotatoria</taxon>
        <taxon>Bdelloidea</taxon>
        <taxon>Philodinida</taxon>
        <taxon>Philodinidae</taxon>
        <taxon>Rotaria</taxon>
    </lineage>
</organism>
<accession>A0A814JAB6</accession>
<sequence>MIVVKPKRNATIIINTKYAYNFELHTWPSNRSLSCQIVSYKFAEHGTYILSIMEMKQDGCIYSIEQIGNPSYYWIPVIIGILFIVIYIILAQLWHHIYHKHYFARLCSYKQFVDNNSEEKSLSSTKDIEQQMVNKSNVNIYDAAINTNELPLPGSTNVSNDRIRMKKVLCKRLQALDTFRGFSLMVMIFVNYGGGGYWFFDHSI</sequence>
<keyword evidence="1" id="KW-0812">Transmembrane</keyword>
<keyword evidence="1" id="KW-1133">Transmembrane helix</keyword>
<evidence type="ECO:0000256" key="1">
    <source>
        <dbReference type="SAM" id="Phobius"/>
    </source>
</evidence>
<dbReference type="Proteomes" id="UP000663854">
    <property type="component" value="Unassembled WGS sequence"/>
</dbReference>
<evidence type="ECO:0000313" key="3">
    <source>
        <dbReference type="Proteomes" id="UP000663854"/>
    </source>
</evidence>
<dbReference type="EMBL" id="CAJNOH010000421">
    <property type="protein sequence ID" value="CAF1034803.1"/>
    <property type="molecule type" value="Genomic_DNA"/>
</dbReference>
<proteinExistence type="predicted"/>